<organism evidence="7 8">
    <name type="scientific">Embleya scabrispora</name>
    <dbReference type="NCBI Taxonomy" id="159449"/>
    <lineage>
        <taxon>Bacteria</taxon>
        <taxon>Bacillati</taxon>
        <taxon>Actinomycetota</taxon>
        <taxon>Actinomycetes</taxon>
        <taxon>Kitasatosporales</taxon>
        <taxon>Streptomycetaceae</taxon>
        <taxon>Embleya</taxon>
    </lineage>
</organism>
<feature type="transmembrane region" description="Helical" evidence="6">
    <location>
        <begin position="307"/>
        <end position="332"/>
    </location>
</feature>
<feature type="transmembrane region" description="Helical" evidence="6">
    <location>
        <begin position="146"/>
        <end position="165"/>
    </location>
</feature>
<evidence type="ECO:0000256" key="5">
    <source>
        <dbReference type="ARBA" id="ARBA00023136"/>
    </source>
</evidence>
<feature type="transmembrane region" description="Helical" evidence="6">
    <location>
        <begin position="381"/>
        <end position="410"/>
    </location>
</feature>
<dbReference type="OrthoDB" id="137613at2"/>
<dbReference type="RefSeq" id="WP_078976739.1">
    <property type="nucleotide sequence ID" value="NZ_MWQN01000001.1"/>
</dbReference>
<keyword evidence="8" id="KW-1185">Reference proteome</keyword>
<dbReference type="EMBL" id="MWQN01000001">
    <property type="protein sequence ID" value="OPC82474.1"/>
    <property type="molecule type" value="Genomic_DNA"/>
</dbReference>
<keyword evidence="2" id="KW-1003">Cell membrane</keyword>
<dbReference type="STRING" id="159449.B4N89_17390"/>
<feature type="transmembrane region" description="Helical" evidence="6">
    <location>
        <begin position="464"/>
        <end position="483"/>
    </location>
</feature>
<feature type="transmembrane region" description="Helical" evidence="6">
    <location>
        <begin position="172"/>
        <end position="192"/>
    </location>
</feature>
<feature type="transmembrane region" description="Helical" evidence="6">
    <location>
        <begin position="106"/>
        <end position="134"/>
    </location>
</feature>
<name>A0A1T3P0F5_9ACTN</name>
<proteinExistence type="predicted"/>
<dbReference type="PANTHER" id="PTHR42770:SF16">
    <property type="entry name" value="AMINO ACID PERMEASE"/>
    <property type="match status" value="1"/>
</dbReference>
<feature type="transmembrane region" description="Helical" evidence="6">
    <location>
        <begin position="353"/>
        <end position="375"/>
    </location>
</feature>
<evidence type="ECO:0000313" key="7">
    <source>
        <dbReference type="EMBL" id="OPC82474.1"/>
    </source>
</evidence>
<dbReference type="Proteomes" id="UP000190037">
    <property type="component" value="Unassembled WGS sequence"/>
</dbReference>
<feature type="transmembrane region" description="Helical" evidence="6">
    <location>
        <begin position="212"/>
        <end position="231"/>
    </location>
</feature>
<evidence type="ECO:0000256" key="6">
    <source>
        <dbReference type="SAM" id="Phobius"/>
    </source>
</evidence>
<dbReference type="InterPro" id="IPR002293">
    <property type="entry name" value="AA/rel_permease1"/>
</dbReference>
<dbReference type="GO" id="GO:0022857">
    <property type="term" value="F:transmembrane transporter activity"/>
    <property type="evidence" value="ECO:0007669"/>
    <property type="project" value="InterPro"/>
</dbReference>
<evidence type="ECO:0000256" key="4">
    <source>
        <dbReference type="ARBA" id="ARBA00022989"/>
    </source>
</evidence>
<comment type="caution">
    <text evidence="7">The sequence shown here is derived from an EMBL/GenBank/DDBJ whole genome shotgun (WGS) entry which is preliminary data.</text>
</comment>
<feature type="transmembrane region" description="Helical" evidence="6">
    <location>
        <begin position="251"/>
        <end position="271"/>
    </location>
</feature>
<protein>
    <submittedName>
        <fullName evidence="7">Amino acid permease</fullName>
    </submittedName>
</protein>
<gene>
    <name evidence="7" type="ORF">B4N89_17390</name>
</gene>
<reference evidence="7 8" key="1">
    <citation type="submission" date="2017-03" db="EMBL/GenBank/DDBJ databases">
        <title>Draft genome sequence of Streptomyces scabrisporus NF3, endophyte isolated from Amphipterygium adstringens.</title>
        <authorList>
            <person name="Vazquez M."/>
            <person name="Ceapa C.D."/>
            <person name="Rodriguez Luna D."/>
            <person name="Sanchez Esquivel S."/>
        </authorList>
    </citation>
    <scope>NUCLEOTIDE SEQUENCE [LARGE SCALE GENOMIC DNA]</scope>
    <source>
        <strain evidence="7 8">NF3</strain>
    </source>
</reference>
<evidence type="ECO:0000313" key="8">
    <source>
        <dbReference type="Proteomes" id="UP000190037"/>
    </source>
</evidence>
<accession>A0A1T3P0F5</accession>
<dbReference type="InterPro" id="IPR050367">
    <property type="entry name" value="APC_superfamily"/>
</dbReference>
<feature type="transmembrane region" description="Helical" evidence="6">
    <location>
        <begin position="29"/>
        <end position="47"/>
    </location>
</feature>
<feature type="transmembrane region" description="Helical" evidence="6">
    <location>
        <begin position="422"/>
        <end position="444"/>
    </location>
</feature>
<keyword evidence="3 6" id="KW-0812">Transmembrane</keyword>
<evidence type="ECO:0000256" key="3">
    <source>
        <dbReference type="ARBA" id="ARBA00022692"/>
    </source>
</evidence>
<dbReference type="Pfam" id="PF13520">
    <property type="entry name" value="AA_permease_2"/>
    <property type="match status" value="1"/>
</dbReference>
<dbReference type="AlphaFoldDB" id="A0A1T3P0F5"/>
<keyword evidence="4 6" id="KW-1133">Transmembrane helix</keyword>
<evidence type="ECO:0000256" key="2">
    <source>
        <dbReference type="ARBA" id="ARBA00022475"/>
    </source>
</evidence>
<feature type="transmembrane region" description="Helical" evidence="6">
    <location>
        <begin position="67"/>
        <end position="85"/>
    </location>
</feature>
<dbReference type="PIRSF" id="PIRSF006060">
    <property type="entry name" value="AA_transporter"/>
    <property type="match status" value="1"/>
</dbReference>
<dbReference type="Gene3D" id="1.20.1740.10">
    <property type="entry name" value="Amino acid/polyamine transporter I"/>
    <property type="match status" value="1"/>
</dbReference>
<dbReference type="PANTHER" id="PTHR42770">
    <property type="entry name" value="AMINO ACID TRANSPORTER-RELATED"/>
    <property type="match status" value="1"/>
</dbReference>
<dbReference type="GO" id="GO:0005886">
    <property type="term" value="C:plasma membrane"/>
    <property type="evidence" value="ECO:0007669"/>
    <property type="project" value="UniProtKB-SubCell"/>
</dbReference>
<sequence length="517" mass="54661">MSGHSDAGQTPEVESPAPPQVQRLKANSVGLVGVVFMAIATAAPITAMTGNLPIAVGFGNGVGAPAGYLFATLVLSVFSIGYVAMAKHITSAGAFYGYISHGLGRVVGMASGLLAVLAYVVFEASIVGIFAYFADTTVNAQLGVDLNWSIYALGMLAITALLSWFDIHLTSRLLGVLLVAEVAVLAAMAIAVLVQGGGPDGLSAEPINPANAFKGAAGLGLFFAFWSWVGFESTAMYGEESRNPKKVIPRATLISVIGVGLFYVFVSWMAIDGSGLEKSKEIASGSAPLDVFFGPTGDFIGGWAVDWFQWLLITGSFACGMAFHQCAARYLYAIGREGFISRKLGNTHPVHGSPYFASFVQSIIATGIVLLFLFTDQDPYIHLYTLLAILGTMAILIVQTLCSFAVIGYFHVGKNHPETAHWFRTFLAPLLGGVAMIAVVVLLLQNMETAAGAASDSLLFKLTPYIVGGVFVGGIALALYMRARSPERYELMGRIILEEAGERVDDEPADAPVSVRS</sequence>
<comment type="subcellular location">
    <subcellularLocation>
        <location evidence="1">Cell membrane</location>
        <topology evidence="1">Multi-pass membrane protein</topology>
    </subcellularLocation>
</comment>
<evidence type="ECO:0000256" key="1">
    <source>
        <dbReference type="ARBA" id="ARBA00004651"/>
    </source>
</evidence>
<keyword evidence="5 6" id="KW-0472">Membrane</keyword>